<reference evidence="1" key="1">
    <citation type="submission" date="2023-08" db="EMBL/GenBank/DDBJ databases">
        <title>Complete genome sequence of Sinorhizobium chiapanecum ITTG S70 isolated from Acaciella angustissima nodules in Chiapas-Mexico.</title>
        <authorList>
            <person name="Rincon-Rosales R."/>
            <person name="Rogel M.A."/>
            <person name="Rincon-Medina C.I."/>
            <person name="Guerrero G."/>
            <person name="Manzano-Gomez L.A."/>
            <person name="Lopez-Lopez A."/>
            <person name="Rincon Molina F.A."/>
            <person name="Martinez-Romero E."/>
        </authorList>
    </citation>
    <scope>NUCLEOTIDE SEQUENCE</scope>
    <source>
        <strain evidence="1">ITTG S70</strain>
    </source>
</reference>
<dbReference type="RefSeq" id="WP_331373363.1">
    <property type="nucleotide sequence ID" value="NZ_CP133148.1"/>
</dbReference>
<dbReference type="Pfam" id="PF02515">
    <property type="entry name" value="CoA_transf_3"/>
    <property type="match status" value="1"/>
</dbReference>
<gene>
    <name evidence="1" type="ORF">RB548_01835</name>
</gene>
<dbReference type="Gene3D" id="3.40.50.10540">
    <property type="entry name" value="Crotonobetainyl-coa:carnitine coa-transferase, domain 1"/>
    <property type="match status" value="1"/>
</dbReference>
<keyword evidence="2" id="KW-1185">Reference proteome</keyword>
<dbReference type="PANTHER" id="PTHR48228:SF2">
    <property type="entry name" value="E-CINNAMOYL-COA:R-PHENYLLACTATE COA TRANSFERASE LARGE SUBUNIT"/>
    <property type="match status" value="1"/>
</dbReference>
<sequence>METDSIFSGLKVVDLASFIAGPAATTVLSDFGADVIKVEPPKIGDPYRYFYITPPNPPLAGNYTWQLTNRNKRSLAIDLKNPQSAEILGRLIKWADVFVTNFPPRVRKGLRIDYEDLAPLNPRLIYADLTGYGEKGPEADKPGFDITAYWARSGLMEYTRNAGSPPAIPVPGIGDHATAISLYAGIVTGLYRRERTGKGCCVSTSLIAEGAWATAAWLQAALWGGRFSGLSDRKRPPNPLAGGSYQTADDRWLLLAFVEGDKNWPVFTKAIGRDDLAADGLFSNAKNRSANAEVLVAELDRTFRSQPLDFWKEVLDAARLPYGVVQVPAEIVKDPQLLANDVIVPIADGSAEPRYTVNSPITVREAPKVAPRVAPELGEHSNQILEELGFTLQEVESLRANGAIQGAAAHAAAK</sequence>
<evidence type="ECO:0000313" key="2">
    <source>
        <dbReference type="Proteomes" id="UP001432360"/>
    </source>
</evidence>
<dbReference type="SUPFAM" id="SSF89796">
    <property type="entry name" value="CoA-transferase family III (CaiB/BaiF)"/>
    <property type="match status" value="1"/>
</dbReference>
<dbReference type="PANTHER" id="PTHR48228">
    <property type="entry name" value="SUCCINYL-COA--D-CITRAMALATE COA-TRANSFERASE"/>
    <property type="match status" value="1"/>
</dbReference>
<keyword evidence="1" id="KW-0808">Transferase</keyword>
<dbReference type="EC" id="2.8.3.-" evidence="1"/>
<proteinExistence type="predicted"/>
<dbReference type="GO" id="GO:0016740">
    <property type="term" value="F:transferase activity"/>
    <property type="evidence" value="ECO:0007669"/>
    <property type="project" value="UniProtKB-KW"/>
</dbReference>
<organism evidence="1 2">
    <name type="scientific">Sinorhizobium chiapasense</name>
    <dbReference type="NCBI Taxonomy" id="501572"/>
    <lineage>
        <taxon>Bacteria</taxon>
        <taxon>Pseudomonadati</taxon>
        <taxon>Pseudomonadota</taxon>
        <taxon>Alphaproteobacteria</taxon>
        <taxon>Hyphomicrobiales</taxon>
        <taxon>Rhizobiaceae</taxon>
        <taxon>Sinorhizobium/Ensifer group</taxon>
        <taxon>Sinorhizobium</taxon>
    </lineage>
</organism>
<dbReference type="InterPro" id="IPR044855">
    <property type="entry name" value="CoA-Trfase_III_dom3_sf"/>
</dbReference>
<protein>
    <submittedName>
        <fullName evidence="1">CoA transferase</fullName>
        <ecNumber evidence="1">2.8.3.-</ecNumber>
    </submittedName>
</protein>
<dbReference type="EMBL" id="CP133148">
    <property type="protein sequence ID" value="WVT04180.1"/>
    <property type="molecule type" value="Genomic_DNA"/>
</dbReference>
<accession>A0ABZ2BDI4</accession>
<name>A0ABZ2BDI4_9HYPH</name>
<evidence type="ECO:0000313" key="1">
    <source>
        <dbReference type="EMBL" id="WVT04180.1"/>
    </source>
</evidence>
<dbReference type="InterPro" id="IPR003673">
    <property type="entry name" value="CoA-Trfase_fam_III"/>
</dbReference>
<dbReference type="InterPro" id="IPR023606">
    <property type="entry name" value="CoA-Trfase_III_dom_1_sf"/>
</dbReference>
<dbReference type="Gene3D" id="3.30.1540.10">
    <property type="entry name" value="formyl-coa transferase, domain 3"/>
    <property type="match status" value="1"/>
</dbReference>
<dbReference type="Proteomes" id="UP001432360">
    <property type="component" value="Chromosome"/>
</dbReference>
<dbReference type="InterPro" id="IPR050509">
    <property type="entry name" value="CoA-transferase_III"/>
</dbReference>